<evidence type="ECO:0000256" key="4">
    <source>
        <dbReference type="SAM" id="MobiDB-lite"/>
    </source>
</evidence>
<keyword evidence="7" id="KW-1185">Reference proteome</keyword>
<feature type="domain" description="HTH araC/xylS-type" evidence="5">
    <location>
        <begin position="348"/>
        <end position="446"/>
    </location>
</feature>
<evidence type="ECO:0000256" key="1">
    <source>
        <dbReference type="ARBA" id="ARBA00023015"/>
    </source>
</evidence>
<dbReference type="AlphaFoldDB" id="A0A401Z1Y8"/>
<dbReference type="InterPro" id="IPR018062">
    <property type="entry name" value="HTH_AraC-typ_CS"/>
</dbReference>
<evidence type="ECO:0000313" key="6">
    <source>
        <dbReference type="EMBL" id="GCE00844.1"/>
    </source>
</evidence>
<comment type="caution">
    <text evidence="6">The sequence shown here is derived from an EMBL/GenBank/DDBJ whole genome shotgun (WGS) entry which is preliminary data.</text>
</comment>
<protein>
    <submittedName>
        <fullName evidence="6">Transcriptional regulator</fullName>
    </submittedName>
</protein>
<dbReference type="Pfam" id="PF12833">
    <property type="entry name" value="HTH_18"/>
    <property type="match status" value="1"/>
</dbReference>
<dbReference type="SMART" id="SM00342">
    <property type="entry name" value="HTH_ARAC"/>
    <property type="match status" value="1"/>
</dbReference>
<dbReference type="GO" id="GO:0043565">
    <property type="term" value="F:sequence-specific DNA binding"/>
    <property type="evidence" value="ECO:0007669"/>
    <property type="project" value="InterPro"/>
</dbReference>
<dbReference type="InterPro" id="IPR009057">
    <property type="entry name" value="Homeodomain-like_sf"/>
</dbReference>
<dbReference type="Gene3D" id="1.10.10.60">
    <property type="entry name" value="Homeodomain-like"/>
    <property type="match status" value="1"/>
</dbReference>
<proteinExistence type="predicted"/>
<dbReference type="PANTHER" id="PTHR46796:SF12">
    <property type="entry name" value="HTH-TYPE DNA-BINDING TRANSCRIPTIONAL ACTIVATOR EUTR"/>
    <property type="match status" value="1"/>
</dbReference>
<dbReference type="InterPro" id="IPR035418">
    <property type="entry name" value="AraC-bd_2"/>
</dbReference>
<dbReference type="InterPro" id="IPR018060">
    <property type="entry name" value="HTH_AraC"/>
</dbReference>
<evidence type="ECO:0000259" key="5">
    <source>
        <dbReference type="PROSITE" id="PS01124"/>
    </source>
</evidence>
<dbReference type="InterPro" id="IPR050204">
    <property type="entry name" value="AraC_XylS_family_regulators"/>
</dbReference>
<evidence type="ECO:0000256" key="3">
    <source>
        <dbReference type="ARBA" id="ARBA00023163"/>
    </source>
</evidence>
<keyword evidence="2" id="KW-0238">DNA-binding</keyword>
<dbReference type="PANTHER" id="PTHR46796">
    <property type="entry name" value="HTH-TYPE TRANSCRIPTIONAL ACTIVATOR RHAS-RELATED"/>
    <property type="match status" value="1"/>
</dbReference>
<evidence type="ECO:0000313" key="7">
    <source>
        <dbReference type="Proteomes" id="UP000286931"/>
    </source>
</evidence>
<gene>
    <name evidence="6" type="ORF">EHYA_08570</name>
</gene>
<dbReference type="PROSITE" id="PS00041">
    <property type="entry name" value="HTH_ARAC_FAMILY_1"/>
    <property type="match status" value="1"/>
</dbReference>
<name>A0A401Z1Y8_9ACTN</name>
<dbReference type="SUPFAM" id="SSF46689">
    <property type="entry name" value="Homeodomain-like"/>
    <property type="match status" value="1"/>
</dbReference>
<keyword evidence="1" id="KW-0805">Transcription regulation</keyword>
<dbReference type="EMBL" id="BIFH01000042">
    <property type="protein sequence ID" value="GCE00844.1"/>
    <property type="molecule type" value="Genomic_DNA"/>
</dbReference>
<dbReference type="RefSeq" id="WP_246127247.1">
    <property type="nucleotide sequence ID" value="NZ_BIFH01000042.1"/>
</dbReference>
<dbReference type="Proteomes" id="UP000286931">
    <property type="component" value="Unassembled WGS sequence"/>
</dbReference>
<dbReference type="GO" id="GO:0003700">
    <property type="term" value="F:DNA-binding transcription factor activity"/>
    <property type="evidence" value="ECO:0007669"/>
    <property type="project" value="InterPro"/>
</dbReference>
<reference evidence="6 7" key="1">
    <citation type="submission" date="2018-12" db="EMBL/GenBank/DDBJ databases">
        <title>Draft genome sequence of Embleya hyalina NBRC 13850T.</title>
        <authorList>
            <person name="Komaki H."/>
            <person name="Hosoyama A."/>
            <person name="Kimura A."/>
            <person name="Ichikawa N."/>
            <person name="Tamura T."/>
        </authorList>
    </citation>
    <scope>NUCLEOTIDE SEQUENCE [LARGE SCALE GENOMIC DNA]</scope>
    <source>
        <strain evidence="6 7">NBRC 13850</strain>
    </source>
</reference>
<sequence length="447" mass="48368">MDDPDDPDDPDRAARALHVLHIAHTHDGDRLLALDDATGMRADPAVVPRLRQRPAAPTPYNGPGRAKRTEGPAPGVRALFGKPPQHPGPRSPVSFPHHTAWQGHGLRRPPWSTMTPGRWPHIVPTPLRNHLITRSRNPADLLNAATRLFGGSITTSPLDEPCGGDHELRGVAAPDFAVGYFASPLDVRVASTEGRDRAYFVNIGVSGAISASCGGLRATLDEATAGVANPGDTQELRPLRSQRTRFLGLRIAAALVDREFAALTGHPPVSAVRFDFALDLAEAKGRAVRLLVGSLLEQLDSGDPLFQREELRRSQVRCLVTALLLAQPHSHTGELHGGPQPGYPRSLRAALAFIEANLAEHIGLGDIADAAGCSPRTLGSAFRDRLGLSPMSYVRNLRLDRIREDILASDDPVGTIAYRWGVSHLGRFAGEYRDRFAELPSHTAIRR</sequence>
<accession>A0A401Z1Y8</accession>
<evidence type="ECO:0000256" key="2">
    <source>
        <dbReference type="ARBA" id="ARBA00023125"/>
    </source>
</evidence>
<organism evidence="6 7">
    <name type="scientific">Embleya hyalina</name>
    <dbReference type="NCBI Taxonomy" id="516124"/>
    <lineage>
        <taxon>Bacteria</taxon>
        <taxon>Bacillati</taxon>
        <taxon>Actinomycetota</taxon>
        <taxon>Actinomycetes</taxon>
        <taxon>Kitasatosporales</taxon>
        <taxon>Streptomycetaceae</taxon>
        <taxon>Embleya</taxon>
    </lineage>
</organism>
<dbReference type="PROSITE" id="PS01124">
    <property type="entry name" value="HTH_ARAC_FAMILY_2"/>
    <property type="match status" value="1"/>
</dbReference>
<keyword evidence="3" id="KW-0804">Transcription</keyword>
<dbReference type="Pfam" id="PF14525">
    <property type="entry name" value="AraC_binding_2"/>
    <property type="match status" value="1"/>
</dbReference>
<feature type="region of interest" description="Disordered" evidence="4">
    <location>
        <begin position="47"/>
        <end position="113"/>
    </location>
</feature>